<feature type="chain" id="PRO_5041903875" evidence="2">
    <location>
        <begin position="21"/>
        <end position="64"/>
    </location>
</feature>
<evidence type="ECO:0000313" key="3">
    <source>
        <dbReference type="EMBL" id="KAK3783116.1"/>
    </source>
</evidence>
<organism evidence="3 4">
    <name type="scientific">Elysia crispata</name>
    <name type="common">lettuce slug</name>
    <dbReference type="NCBI Taxonomy" id="231223"/>
    <lineage>
        <taxon>Eukaryota</taxon>
        <taxon>Metazoa</taxon>
        <taxon>Spiralia</taxon>
        <taxon>Lophotrochozoa</taxon>
        <taxon>Mollusca</taxon>
        <taxon>Gastropoda</taxon>
        <taxon>Heterobranchia</taxon>
        <taxon>Euthyneura</taxon>
        <taxon>Panpulmonata</taxon>
        <taxon>Sacoglossa</taxon>
        <taxon>Placobranchoidea</taxon>
        <taxon>Plakobranchidae</taxon>
        <taxon>Elysia</taxon>
    </lineage>
</organism>
<feature type="non-terminal residue" evidence="3">
    <location>
        <position position="1"/>
    </location>
</feature>
<dbReference type="AlphaFoldDB" id="A0AAE1A9V2"/>
<keyword evidence="4" id="KW-1185">Reference proteome</keyword>
<protein>
    <submittedName>
        <fullName evidence="3">Uncharacterized protein</fullName>
    </submittedName>
</protein>
<evidence type="ECO:0000256" key="1">
    <source>
        <dbReference type="SAM" id="MobiDB-lite"/>
    </source>
</evidence>
<comment type="caution">
    <text evidence="3">The sequence shown here is derived from an EMBL/GenBank/DDBJ whole genome shotgun (WGS) entry which is preliminary data.</text>
</comment>
<dbReference type="EMBL" id="JAWDGP010002442">
    <property type="protein sequence ID" value="KAK3783116.1"/>
    <property type="molecule type" value="Genomic_DNA"/>
</dbReference>
<evidence type="ECO:0000256" key="2">
    <source>
        <dbReference type="SAM" id="SignalP"/>
    </source>
</evidence>
<evidence type="ECO:0000313" key="4">
    <source>
        <dbReference type="Proteomes" id="UP001283361"/>
    </source>
</evidence>
<keyword evidence="2" id="KW-0732">Signal</keyword>
<dbReference type="Proteomes" id="UP001283361">
    <property type="component" value="Unassembled WGS sequence"/>
</dbReference>
<sequence length="64" mass="7168">VNMLYAVCCMLAVSVRSIASVYNNQNREYAFDVDLWIPSLDSTGSQGGQHWSYLPGRHEGTDED</sequence>
<accession>A0AAE1A9V2</accession>
<feature type="signal peptide" evidence="2">
    <location>
        <begin position="1"/>
        <end position="20"/>
    </location>
</feature>
<reference evidence="3" key="1">
    <citation type="journal article" date="2023" name="G3 (Bethesda)">
        <title>A reference genome for the long-term kleptoplast-retaining sea slug Elysia crispata morphotype clarki.</title>
        <authorList>
            <person name="Eastman K.E."/>
            <person name="Pendleton A.L."/>
            <person name="Shaikh M.A."/>
            <person name="Suttiyut T."/>
            <person name="Ogas R."/>
            <person name="Tomko P."/>
            <person name="Gavelis G."/>
            <person name="Widhalm J.R."/>
            <person name="Wisecaver J.H."/>
        </authorList>
    </citation>
    <scope>NUCLEOTIDE SEQUENCE</scope>
    <source>
        <strain evidence="3">ECLA1</strain>
    </source>
</reference>
<name>A0AAE1A9V2_9GAST</name>
<gene>
    <name evidence="3" type="ORF">RRG08_001889</name>
</gene>
<proteinExistence type="predicted"/>
<feature type="region of interest" description="Disordered" evidence="1">
    <location>
        <begin position="42"/>
        <end position="64"/>
    </location>
</feature>